<feature type="transmembrane region" description="Helical" evidence="1">
    <location>
        <begin position="170"/>
        <end position="201"/>
    </location>
</feature>
<evidence type="ECO:0000313" key="3">
    <source>
        <dbReference type="Proteomes" id="UP000030687"/>
    </source>
</evidence>
<dbReference type="OMA" id="LCLTGVY"/>
<keyword evidence="3" id="KW-1185">Reference proteome</keyword>
<dbReference type="eggNOG" id="ENOG502RYAW">
    <property type="taxonomic scope" value="Eukaryota"/>
</dbReference>
<dbReference type="Gramene" id="ESR37282">
    <property type="protein sequence ID" value="ESR37282"/>
    <property type="gene ID" value="CICLE_v10029179mg"/>
</dbReference>
<keyword evidence="1" id="KW-0812">Transmembrane</keyword>
<feature type="transmembrane region" description="Helical" evidence="1">
    <location>
        <begin position="105"/>
        <end position="130"/>
    </location>
</feature>
<dbReference type="KEGG" id="cic:CICLE_v10029179mg"/>
<name>V4SA05_CITCL</name>
<dbReference type="Proteomes" id="UP000030687">
    <property type="component" value="Unassembled WGS sequence"/>
</dbReference>
<dbReference type="AlphaFoldDB" id="V4SA05"/>
<accession>V4SA05</accession>
<dbReference type="OrthoDB" id="1925129at2759"/>
<sequence length="240" mass="25723">MEQGSSYESDGLNGVGVGVGVPVDDDDATKKYKGIPCDDETLYGVIHRMFTMILFPDSNSRVASFSLLRRIKISLSENGSHLRQASRNTGRKVLLWTRRGSPIRALFVISVGTITLLTLTGLLVFMLFFLAATINAIIISLLVSLAAAGGFLALFFACLTAIYIGALSVAAFVISAATVSAIVAVLIASGWIGFFCVIWLATKKSVGLAKHFLGMTGSALSTYSRARVAHHRSEMEKTPK</sequence>
<dbReference type="EMBL" id="KI536978">
    <property type="protein sequence ID" value="ESR37282.1"/>
    <property type="molecule type" value="Genomic_DNA"/>
</dbReference>
<dbReference type="PANTHER" id="PTHR35508:SF1">
    <property type="entry name" value="VOLTAGE-DEPENDENT L-TYPE CALCIUM CHANNEL SUBUNIT"/>
    <property type="match status" value="1"/>
</dbReference>
<dbReference type="FunCoup" id="V4SA05">
    <property type="interactions" value="1524"/>
</dbReference>
<evidence type="ECO:0000313" key="2">
    <source>
        <dbReference type="EMBL" id="ESR37282.1"/>
    </source>
</evidence>
<keyword evidence="1" id="KW-1133">Transmembrane helix</keyword>
<dbReference type="STRING" id="85681.V4SA05"/>
<feature type="transmembrane region" description="Helical" evidence="1">
    <location>
        <begin position="137"/>
        <end position="164"/>
    </location>
</feature>
<dbReference type="InParanoid" id="V4SA05"/>
<organism evidence="2 3">
    <name type="scientific">Citrus clementina</name>
    <name type="common">Clementine</name>
    <name type="synonym">Citrus deliciosa x Citrus sinensis</name>
    <dbReference type="NCBI Taxonomy" id="85681"/>
    <lineage>
        <taxon>Eukaryota</taxon>
        <taxon>Viridiplantae</taxon>
        <taxon>Streptophyta</taxon>
        <taxon>Embryophyta</taxon>
        <taxon>Tracheophyta</taxon>
        <taxon>Spermatophyta</taxon>
        <taxon>Magnoliopsida</taxon>
        <taxon>eudicotyledons</taxon>
        <taxon>Gunneridae</taxon>
        <taxon>Pentapetalae</taxon>
        <taxon>rosids</taxon>
        <taxon>malvids</taxon>
        <taxon>Sapindales</taxon>
        <taxon>Rutaceae</taxon>
        <taxon>Aurantioideae</taxon>
        <taxon>Citrus</taxon>
    </lineage>
</organism>
<evidence type="ECO:0000256" key="1">
    <source>
        <dbReference type="SAM" id="Phobius"/>
    </source>
</evidence>
<protein>
    <submittedName>
        <fullName evidence="2">Uncharacterized protein</fullName>
    </submittedName>
</protein>
<keyword evidence="1" id="KW-0472">Membrane</keyword>
<gene>
    <name evidence="2" type="ORF">CICLE_v10029179mg</name>
</gene>
<proteinExistence type="predicted"/>
<dbReference type="PANTHER" id="PTHR35508">
    <property type="entry name" value="VOLTAGE-DEPENDENT L-TYPE CALCIUM CHANNEL SUBUNIT"/>
    <property type="match status" value="1"/>
</dbReference>
<reference evidence="2 3" key="1">
    <citation type="submission" date="2013-10" db="EMBL/GenBank/DDBJ databases">
        <authorList>
            <consortium name="International Citrus Genome Consortium"/>
            <person name="Jenkins J."/>
            <person name="Schmutz J."/>
            <person name="Prochnik S."/>
            <person name="Rokhsar D."/>
            <person name="Gmitter F."/>
            <person name="Ollitrault P."/>
            <person name="Machado M."/>
            <person name="Talon M."/>
            <person name="Wincker P."/>
            <person name="Jaillon O."/>
            <person name="Morgante M."/>
        </authorList>
    </citation>
    <scope>NUCLEOTIDE SEQUENCE</scope>
    <source>
        <strain evidence="3">cv. Clemenules</strain>
    </source>
</reference>